<accession>A0ABY9KRU1</accession>
<dbReference type="RefSeq" id="WP_348025629.1">
    <property type="nucleotide sequence ID" value="NZ_CP129113.1"/>
</dbReference>
<organism evidence="3 4">
    <name type="scientific">Aciduricibacillus chroicocephali</name>
    <dbReference type="NCBI Taxonomy" id="3054939"/>
    <lineage>
        <taxon>Bacteria</taxon>
        <taxon>Bacillati</taxon>
        <taxon>Bacillota</taxon>
        <taxon>Bacilli</taxon>
        <taxon>Bacillales</taxon>
        <taxon>Bacillaceae</taxon>
        <taxon>Aciduricibacillus</taxon>
    </lineage>
</organism>
<sequence length="201" mass="22950">MEAKQWIYQIIAFLILAAIIDLLIPSTRLQKYVRLAIGMTMMLLFLKPVFHLFGTDVERLLERGVSPLFADKQETQIKNQVEMQKSEILGVRQAYISKQMAVQLKEQINPVLKERHQAEISNLELKVSDQAGEIEKAEAVLKQAEEEDAVAKVDTVIIGSPAKAEQKIPKKEEDAIRDILQKEWNLDKQQLTLLWEGGTTR</sequence>
<gene>
    <name evidence="3" type="primary">spoIIIAF</name>
    <name evidence="3" type="ORF">QR721_07650</name>
</gene>
<feature type="transmembrane region" description="Helical" evidence="2">
    <location>
        <begin position="6"/>
        <end position="25"/>
    </location>
</feature>
<keyword evidence="2" id="KW-0472">Membrane</keyword>
<evidence type="ECO:0000256" key="2">
    <source>
        <dbReference type="SAM" id="Phobius"/>
    </source>
</evidence>
<dbReference type="NCBIfam" id="TIGR02896">
    <property type="entry name" value="spore_III_AF"/>
    <property type="match status" value="1"/>
</dbReference>
<evidence type="ECO:0000256" key="1">
    <source>
        <dbReference type="SAM" id="Coils"/>
    </source>
</evidence>
<feature type="coiled-coil region" evidence="1">
    <location>
        <begin position="113"/>
        <end position="154"/>
    </location>
</feature>
<feature type="transmembrane region" description="Helical" evidence="2">
    <location>
        <begin position="32"/>
        <end position="53"/>
    </location>
</feature>
<name>A0ABY9KRU1_9BACI</name>
<evidence type="ECO:0000313" key="4">
    <source>
        <dbReference type="Proteomes" id="UP001180087"/>
    </source>
</evidence>
<keyword evidence="2" id="KW-1133">Transmembrane helix</keyword>
<protein>
    <submittedName>
        <fullName evidence="3">Stage III sporulation protein AF</fullName>
    </submittedName>
</protein>
<keyword evidence="4" id="KW-1185">Reference proteome</keyword>
<reference evidence="3" key="1">
    <citation type="submission" date="2023-06" db="EMBL/GenBank/DDBJ databases">
        <title>A Treasure from Seagulls: Isolation and Description of Aciduricobacillus qingdaonensis gen. nov., sp. nov., a Rare Obligately Uric Acid-utilizing Member in the Family Bacillaceae.</title>
        <authorList>
            <person name="Liu W."/>
            <person name="Wang B."/>
        </authorList>
    </citation>
    <scope>NUCLEOTIDE SEQUENCE</scope>
    <source>
        <strain evidence="3">44XB</strain>
    </source>
</reference>
<proteinExistence type="predicted"/>
<keyword evidence="1" id="KW-0175">Coiled coil</keyword>
<keyword evidence="2" id="KW-0812">Transmembrane</keyword>
<dbReference type="Pfam" id="PF09581">
    <property type="entry name" value="Spore_III_AF"/>
    <property type="match status" value="1"/>
</dbReference>
<dbReference type="EMBL" id="CP129113">
    <property type="protein sequence ID" value="WLV23533.1"/>
    <property type="molecule type" value="Genomic_DNA"/>
</dbReference>
<dbReference type="InterPro" id="IPR014245">
    <property type="entry name" value="Spore_III_AF"/>
</dbReference>
<evidence type="ECO:0000313" key="3">
    <source>
        <dbReference type="EMBL" id="WLV23533.1"/>
    </source>
</evidence>
<dbReference type="Proteomes" id="UP001180087">
    <property type="component" value="Chromosome"/>
</dbReference>